<dbReference type="InterPro" id="IPR006230">
    <property type="entry name" value="MutL"/>
</dbReference>
<comment type="caution">
    <text evidence="1">The sequence shown here is derived from an EMBL/GenBank/DDBJ whole genome shotgun (WGS) entry which is preliminary data.</text>
</comment>
<evidence type="ECO:0000313" key="2">
    <source>
        <dbReference type="Proteomes" id="UP000696931"/>
    </source>
</evidence>
<protein>
    <submittedName>
        <fullName evidence="1">Glutamate mutase L</fullName>
    </submittedName>
</protein>
<dbReference type="AlphaFoldDB" id="A0A933SDF2"/>
<evidence type="ECO:0000313" key="1">
    <source>
        <dbReference type="EMBL" id="MBI5169341.1"/>
    </source>
</evidence>
<sequence length="285" mass="30638">SNVMAEAGLANILRWVPFPVNELDLRNRIKNKMIRPTSIPQTLEDLVVEQAICREALRLSFVQHRTLAVGLKGKQQSRDISDALTQSATGESLVNLLDLGLVVGSGGVLSHAPRRAQALLMMLDAFLPEGVTEVAVDSIFMTPQLGVLSTVHEQAATEVFERDCLIVLGACVAPIGAGKPGQPCMTVEVRTAAGAVSTHRAACGDMMLVPGAGHERWTLTVTPERGFDVGAGRGKPLTRDVRAGEVGLVLDARGRQPFALPSDDAARIDRLRAWNRALAIYPREL</sequence>
<feature type="non-terminal residue" evidence="1">
    <location>
        <position position="1"/>
    </location>
</feature>
<dbReference type="Pfam" id="PF13941">
    <property type="entry name" value="MutL"/>
    <property type="match status" value="1"/>
</dbReference>
<organism evidence="1 2">
    <name type="scientific">Eiseniibacteriota bacterium</name>
    <dbReference type="NCBI Taxonomy" id="2212470"/>
    <lineage>
        <taxon>Bacteria</taxon>
        <taxon>Candidatus Eiseniibacteriota</taxon>
    </lineage>
</organism>
<reference evidence="1" key="1">
    <citation type="submission" date="2020-07" db="EMBL/GenBank/DDBJ databases">
        <title>Huge and variable diversity of episymbiotic CPR bacteria and DPANN archaea in groundwater ecosystems.</title>
        <authorList>
            <person name="He C.Y."/>
            <person name="Keren R."/>
            <person name="Whittaker M."/>
            <person name="Farag I.F."/>
            <person name="Doudna J."/>
            <person name="Cate J.H.D."/>
            <person name="Banfield J.F."/>
        </authorList>
    </citation>
    <scope>NUCLEOTIDE SEQUENCE</scope>
    <source>
        <strain evidence="1">NC_groundwater_1813_Pr3_B-0.1um_71_17</strain>
    </source>
</reference>
<accession>A0A933SDF2</accession>
<proteinExistence type="predicted"/>
<name>A0A933SDF2_UNCEI</name>
<gene>
    <name evidence="1" type="ORF">HZA61_07635</name>
</gene>
<dbReference type="Proteomes" id="UP000696931">
    <property type="component" value="Unassembled WGS sequence"/>
</dbReference>
<dbReference type="EMBL" id="JACRIW010000048">
    <property type="protein sequence ID" value="MBI5169341.1"/>
    <property type="molecule type" value="Genomic_DNA"/>
</dbReference>